<dbReference type="Gene3D" id="3.40.50.1910">
    <property type="match status" value="1"/>
</dbReference>
<dbReference type="Pfam" id="PF00995">
    <property type="entry name" value="Sec1"/>
    <property type="match status" value="1"/>
</dbReference>
<reference evidence="2 3" key="1">
    <citation type="submission" date="2023-10" db="EMBL/GenBank/DDBJ databases">
        <title>Draft Genome Sequence of Candida saopaulonensis from a very Premature Infant with Sepsis.</title>
        <authorList>
            <person name="Ning Y."/>
            <person name="Dai R."/>
            <person name="Xiao M."/>
            <person name="Xu Y."/>
            <person name="Yan Q."/>
            <person name="Zhang L."/>
        </authorList>
    </citation>
    <scope>NUCLEOTIDE SEQUENCE [LARGE SCALE GENOMIC DNA]</scope>
    <source>
        <strain evidence="2 3">19XY460</strain>
    </source>
</reference>
<dbReference type="InterPro" id="IPR036045">
    <property type="entry name" value="Sec1-like_sf"/>
</dbReference>
<organism evidence="2 3">
    <name type="scientific">Australozyma saopauloensis</name>
    <dbReference type="NCBI Taxonomy" id="291208"/>
    <lineage>
        <taxon>Eukaryota</taxon>
        <taxon>Fungi</taxon>
        <taxon>Dikarya</taxon>
        <taxon>Ascomycota</taxon>
        <taxon>Saccharomycotina</taxon>
        <taxon>Pichiomycetes</taxon>
        <taxon>Metschnikowiaceae</taxon>
        <taxon>Australozyma</taxon>
    </lineage>
</organism>
<dbReference type="InterPro" id="IPR001619">
    <property type="entry name" value="Sec1-like"/>
</dbReference>
<dbReference type="Proteomes" id="UP001338582">
    <property type="component" value="Chromosome 2"/>
</dbReference>
<name>A0AAX4H6D0_9ASCO</name>
<dbReference type="InterPro" id="IPR027482">
    <property type="entry name" value="Sec1-like_dom2"/>
</dbReference>
<dbReference type="AlphaFoldDB" id="A0AAX4H6D0"/>
<comment type="similarity">
    <text evidence="1">Belongs to the STXBP/unc-18/SEC1 family.</text>
</comment>
<sequence length="720" mass="80851">MLQQLTKNMMVSTPFKPHTRTPHINPIIHNSTYHLLSRPATCPLKASHSGSGRFVCLADKHGRAHILYSPLVFTSYLPRISSCFPVSIRILTPDALERMLHLNKDGDADLTLASKNEQIVWKVLVFDSKSEPVISSVLRVNDLLRCGITVFKLIGGPRPPLPDVPVIYFVEPTAENISAILADLESEKYESFYVNFTLSIKREVLEDFAKRVSLSGKGHKIKQVYDQFLDFVVTEPNLFSLDIPKVFREFNSPATTEDQIHKLADVIADGLLASLITMEAIPIIRCPQKGPAELVATQLDMKLRDYVTNFRGVTSQILQRPVLVILDRNIDMASMFSHSWIYQCMVSDVFQLRRNGIIIHKYKDGSSVPEKVKYDVDPRDFFWNKNSQLPFPDVVENADLELNAYKKEAEVITSKTGASSINEVDPNAINDLSSMKEGVDALQDMRARKLTLDMHMDVLASLLKELEARSLDKFFEIEQNYSDPKVQAEFLQLLKTDSARSNETDKLRTFLILNLMTDLPQSFVTQCEDVFKDKYPHLDMASFRYIVKLKHLHNLSKNAALNDEKTSNALASLQNNSALFNGLSSKLYGLTEGRISEGFSSLASGLKKLLPDKKNLPITNVVEAIMDPALAGSGSVLVTDDYLYLDPKSRGGHTKPPKRQSYEEAIVFVVGGGNNLEYHNLTEWASQPNKQAKRIVYGSTDIVTATQFLDEISELGKMDS</sequence>
<dbReference type="Gene3D" id="3.40.50.2060">
    <property type="match status" value="1"/>
</dbReference>
<accession>A0AAX4H6D0</accession>
<dbReference type="GO" id="GO:0016192">
    <property type="term" value="P:vesicle-mediated transport"/>
    <property type="evidence" value="ECO:0007669"/>
    <property type="project" value="InterPro"/>
</dbReference>
<dbReference type="InterPro" id="IPR043127">
    <property type="entry name" value="Sec-1-like_dom3a"/>
</dbReference>
<evidence type="ECO:0000313" key="3">
    <source>
        <dbReference type="Proteomes" id="UP001338582"/>
    </source>
</evidence>
<dbReference type="Gene3D" id="3.90.830.10">
    <property type="entry name" value="Syntaxin Binding Protein 1, Chain A, domain 2"/>
    <property type="match status" value="1"/>
</dbReference>
<dbReference type="PANTHER" id="PTHR11679">
    <property type="entry name" value="VESICLE PROTEIN SORTING-ASSOCIATED"/>
    <property type="match status" value="1"/>
</dbReference>
<protein>
    <submittedName>
        <fullName evidence="2">Uncharacterized protein</fullName>
    </submittedName>
</protein>
<evidence type="ECO:0000256" key="1">
    <source>
        <dbReference type="ARBA" id="ARBA00009884"/>
    </source>
</evidence>
<dbReference type="InterPro" id="IPR043154">
    <property type="entry name" value="Sec-1-like_dom1"/>
</dbReference>
<dbReference type="SUPFAM" id="SSF56815">
    <property type="entry name" value="Sec1/munc18-like (SM) proteins"/>
    <property type="match status" value="1"/>
</dbReference>
<evidence type="ECO:0000313" key="2">
    <source>
        <dbReference type="EMBL" id="WPK24152.1"/>
    </source>
</evidence>
<dbReference type="GeneID" id="88172479"/>
<dbReference type="KEGG" id="asau:88172479"/>
<dbReference type="RefSeq" id="XP_062876535.1">
    <property type="nucleotide sequence ID" value="XM_063020465.1"/>
</dbReference>
<dbReference type="PIRSF" id="PIRSF005715">
    <property type="entry name" value="VPS45_Sec1"/>
    <property type="match status" value="1"/>
</dbReference>
<proteinExistence type="inferred from homology"/>
<dbReference type="Gene3D" id="1.25.40.60">
    <property type="match status" value="1"/>
</dbReference>
<dbReference type="EMBL" id="CP138895">
    <property type="protein sequence ID" value="WPK24152.1"/>
    <property type="molecule type" value="Genomic_DNA"/>
</dbReference>
<gene>
    <name evidence="2" type="ORF">PUMCH_001414</name>
</gene>
<keyword evidence="3" id="KW-1185">Reference proteome</keyword>